<evidence type="ECO:0000256" key="1">
    <source>
        <dbReference type="SAM" id="SignalP"/>
    </source>
</evidence>
<dbReference type="EMBL" id="BAABGY010000009">
    <property type="protein sequence ID" value="GAA4336778.1"/>
    <property type="molecule type" value="Genomic_DNA"/>
</dbReference>
<dbReference type="Proteomes" id="UP001501725">
    <property type="component" value="Unassembled WGS sequence"/>
</dbReference>
<accession>A0ABP8HAR7</accession>
<dbReference type="InterPro" id="IPR045800">
    <property type="entry name" value="HMBD"/>
</dbReference>
<evidence type="ECO:0000259" key="2">
    <source>
        <dbReference type="Pfam" id="PF19335"/>
    </source>
</evidence>
<feature type="domain" description="Heavy metal binding" evidence="2">
    <location>
        <begin position="75"/>
        <end position="101"/>
    </location>
</feature>
<protein>
    <recommendedName>
        <fullName evidence="2">Heavy metal binding domain-containing protein</fullName>
    </recommendedName>
</protein>
<proteinExistence type="predicted"/>
<evidence type="ECO:0000313" key="4">
    <source>
        <dbReference type="Proteomes" id="UP001501725"/>
    </source>
</evidence>
<name>A0ABP8HAR7_9BACT</name>
<sequence>MRTIRFLLAALMALTLSTGAYAQKSKTRSKTKKHVPAAAYQCPMKCEGEKTYAKAGKCPECRMALAKVKKIAVAYQCPMKCEGEKSYTTDGRCPVCNMNLTRAETKKKG</sequence>
<feature type="chain" id="PRO_5047124616" description="Heavy metal binding domain-containing protein" evidence="1">
    <location>
        <begin position="23"/>
        <end position="109"/>
    </location>
</feature>
<dbReference type="Pfam" id="PF19335">
    <property type="entry name" value="HMBD"/>
    <property type="match status" value="2"/>
</dbReference>
<organism evidence="3 4">
    <name type="scientific">Flaviaesturariibacter amylovorans</name>
    <dbReference type="NCBI Taxonomy" id="1084520"/>
    <lineage>
        <taxon>Bacteria</taxon>
        <taxon>Pseudomonadati</taxon>
        <taxon>Bacteroidota</taxon>
        <taxon>Chitinophagia</taxon>
        <taxon>Chitinophagales</taxon>
        <taxon>Chitinophagaceae</taxon>
        <taxon>Flaviaestuariibacter</taxon>
    </lineage>
</organism>
<feature type="domain" description="Heavy metal binding" evidence="2">
    <location>
        <begin position="40"/>
        <end position="68"/>
    </location>
</feature>
<evidence type="ECO:0000313" key="3">
    <source>
        <dbReference type="EMBL" id="GAA4336778.1"/>
    </source>
</evidence>
<comment type="caution">
    <text evidence="3">The sequence shown here is derived from an EMBL/GenBank/DDBJ whole genome shotgun (WGS) entry which is preliminary data.</text>
</comment>
<reference evidence="4" key="1">
    <citation type="journal article" date="2019" name="Int. J. Syst. Evol. Microbiol.">
        <title>The Global Catalogue of Microorganisms (GCM) 10K type strain sequencing project: providing services to taxonomists for standard genome sequencing and annotation.</title>
        <authorList>
            <consortium name="The Broad Institute Genomics Platform"/>
            <consortium name="The Broad Institute Genome Sequencing Center for Infectious Disease"/>
            <person name="Wu L."/>
            <person name="Ma J."/>
        </authorList>
    </citation>
    <scope>NUCLEOTIDE SEQUENCE [LARGE SCALE GENOMIC DNA]</scope>
    <source>
        <strain evidence="4">JCM 17919</strain>
    </source>
</reference>
<feature type="signal peptide" evidence="1">
    <location>
        <begin position="1"/>
        <end position="22"/>
    </location>
</feature>
<keyword evidence="4" id="KW-1185">Reference proteome</keyword>
<gene>
    <name evidence="3" type="ORF">GCM10023184_32240</name>
</gene>
<keyword evidence="1" id="KW-0732">Signal</keyword>